<feature type="transmembrane region" description="Helical" evidence="2">
    <location>
        <begin position="547"/>
        <end position="567"/>
    </location>
</feature>
<feature type="transmembrane region" description="Helical" evidence="2">
    <location>
        <begin position="321"/>
        <end position="350"/>
    </location>
</feature>
<dbReference type="InterPro" id="IPR018580">
    <property type="entry name" value="Uncharacterised_YfhO"/>
</dbReference>
<feature type="transmembrane region" description="Helical" evidence="2">
    <location>
        <begin position="574"/>
        <end position="595"/>
    </location>
</feature>
<keyword evidence="2" id="KW-0472">Membrane</keyword>
<keyword evidence="2" id="KW-0812">Transmembrane</keyword>
<dbReference type="Proteomes" id="UP001437460">
    <property type="component" value="Unassembled WGS sequence"/>
</dbReference>
<evidence type="ECO:0000256" key="1">
    <source>
        <dbReference type="SAM" id="MobiDB-lite"/>
    </source>
</evidence>
<feature type="transmembrane region" description="Helical" evidence="2">
    <location>
        <begin position="497"/>
        <end position="514"/>
    </location>
</feature>
<feature type="transmembrane region" description="Helical" evidence="2">
    <location>
        <begin position="204"/>
        <end position="223"/>
    </location>
</feature>
<evidence type="ECO:0000256" key="2">
    <source>
        <dbReference type="SAM" id="Phobius"/>
    </source>
</evidence>
<feature type="transmembrane region" description="Helical" evidence="2">
    <location>
        <begin position="143"/>
        <end position="166"/>
    </location>
</feature>
<feature type="transmembrane region" description="Helical" evidence="2">
    <location>
        <begin position="272"/>
        <end position="289"/>
    </location>
</feature>
<feature type="compositionally biased region" description="Basic and acidic residues" evidence="1">
    <location>
        <begin position="63"/>
        <end position="117"/>
    </location>
</feature>
<evidence type="ECO:0000313" key="4">
    <source>
        <dbReference type="Proteomes" id="UP001437460"/>
    </source>
</evidence>
<proteinExistence type="predicted"/>
<evidence type="ECO:0000313" key="3">
    <source>
        <dbReference type="EMBL" id="MEQ2564362.1"/>
    </source>
</evidence>
<dbReference type="PANTHER" id="PTHR38454">
    <property type="entry name" value="INTEGRAL MEMBRANE PROTEIN-RELATED"/>
    <property type="match status" value="1"/>
</dbReference>
<feature type="transmembrane region" description="Helical" evidence="2">
    <location>
        <begin position="521"/>
        <end position="541"/>
    </location>
</feature>
<feature type="transmembrane region" description="Helical" evidence="2">
    <location>
        <begin position="432"/>
        <end position="450"/>
    </location>
</feature>
<feature type="transmembrane region" description="Helical" evidence="2">
    <location>
        <begin position="243"/>
        <end position="263"/>
    </location>
</feature>
<feature type="transmembrane region" description="Helical" evidence="2">
    <location>
        <begin position="933"/>
        <end position="957"/>
    </location>
</feature>
<organism evidence="3 4">
    <name type="scientific">Ventrimonas faecis</name>
    <dbReference type="NCBI Taxonomy" id="3133170"/>
    <lineage>
        <taxon>Bacteria</taxon>
        <taxon>Bacillati</taxon>
        <taxon>Bacillota</taxon>
        <taxon>Clostridia</taxon>
        <taxon>Lachnospirales</taxon>
        <taxon>Lachnospiraceae</taxon>
        <taxon>Ventrimonas</taxon>
    </lineage>
</organism>
<reference evidence="3 4" key="1">
    <citation type="submission" date="2024-03" db="EMBL/GenBank/DDBJ databases">
        <title>Human intestinal bacterial collection.</title>
        <authorList>
            <person name="Pauvert C."/>
            <person name="Hitch T.C.A."/>
            <person name="Clavel T."/>
        </authorList>
    </citation>
    <scope>NUCLEOTIDE SEQUENCE [LARGE SCALE GENOMIC DNA]</scope>
    <source>
        <strain evidence="3 4">CLA-AP-H27</strain>
    </source>
</reference>
<feature type="compositionally biased region" description="Acidic residues" evidence="1">
    <location>
        <begin position="971"/>
        <end position="982"/>
    </location>
</feature>
<keyword evidence="4" id="KW-1185">Reference proteome</keyword>
<feature type="compositionally biased region" description="Basic residues" evidence="1">
    <location>
        <begin position="118"/>
        <end position="135"/>
    </location>
</feature>
<protein>
    <submittedName>
        <fullName evidence="3">YfhO family protein</fullName>
    </submittedName>
</protein>
<sequence>MIEEERGTLQKKSGSVADLLAEMETAVAKVEAQREQAAGQLAETQLEVPAECTAQEPVQRTAKAPEQKRPEPEPESRKAAGKPEPKPEPPETARTPEQEAPRTPEPESLKPHGSLKEKPHRATRQEKRAKKRLRRQEREDEGLLHSADALIAAFAIPVVIMLIIFVQRGIFPFGEETFLRTDMYHQYAPFFSEFQYKLTHGGSLLYSWDVGMGVNFSALYAYYLASPVNWLLFLCPKGLVIEFMTYQIVLKIGLCGLSMAYYLRKHCRTNDFGIAFFGIFYALSGYMAAYSWNIMWLDCIILFPLIVLGLERLVKDGKGMLYCLVLGLSILSNYYISIMTCIFMVLYFIALLVLDEEMHWEKFVGRGFQFAVYSLLSGGLSAVVLLPEIFALQMTASGDMSFPKTFSQYFPIFDMIARHIGNVETEIGLDHWPNVYCGVAVLMFFILYLLCKRISAKEKAVYCVMLLFFFASFSFNILNFIWHGFHYPNSLPCRQSYIYIFLVLFVCYRAYMYLRDTPWKYVTAAFAGAVVFVLLAQKLVTEDHFHFIVYYVAILFLALYLGAIALYQKGERYYFPALFYALAVVSIEAAVNTAVTSVTTTSRTAYTDDNAAVEELVDTLQPNDTFFRVEKVTRKTKNDGAWMHFPSVSLFSSTANADLSELFKKLGCESSTNAYSITGSTPLIDALFSVKYGLYSEKPEDTSMRTAIGEQDGIWLYQNNDTLPVGFYVAPDFESRWDLETGNPADVQNSLADAVGAEQVLNLVLDTTTEGSDLTFTPETGGEYYAYVGNKKIEKVTATTWKGTKTFTNVDRGYLLELGYCAAGEAVTLTAEDSKEEMWADVYRFSENGLGSVTAKLSAHPWNLTSWTDTSLKGSISCDQEGWLFTTIPFDAGWKITVDGREQEPEKVLDSFVGIWLSAGNHTVSMEYTPKGLIPGTLISAASAVLLALIAAGGHLLRRYREDLKYEQDEEAYDPYVDEDGAPEQTAPSGSGKAYSEHLETEQTEPDHPDERE</sequence>
<dbReference type="PANTHER" id="PTHR38454:SF1">
    <property type="entry name" value="INTEGRAL MEMBRANE PROTEIN"/>
    <property type="match status" value="1"/>
</dbReference>
<feature type="transmembrane region" description="Helical" evidence="2">
    <location>
        <begin position="370"/>
        <end position="390"/>
    </location>
</feature>
<feature type="region of interest" description="Disordered" evidence="1">
    <location>
        <begin position="30"/>
        <end position="139"/>
    </location>
</feature>
<gene>
    <name evidence="3" type="ORF">WMO41_14530</name>
</gene>
<accession>A0ABV1HRA7</accession>
<dbReference type="EMBL" id="JBBMFJ010000040">
    <property type="protein sequence ID" value="MEQ2564362.1"/>
    <property type="molecule type" value="Genomic_DNA"/>
</dbReference>
<dbReference type="Pfam" id="PF09586">
    <property type="entry name" value="YfhO"/>
    <property type="match status" value="1"/>
</dbReference>
<keyword evidence="2" id="KW-1133">Transmembrane helix</keyword>
<feature type="transmembrane region" description="Helical" evidence="2">
    <location>
        <begin position="462"/>
        <end position="485"/>
    </location>
</feature>
<name>A0ABV1HRA7_9FIRM</name>
<feature type="region of interest" description="Disordered" evidence="1">
    <location>
        <begin position="971"/>
        <end position="1013"/>
    </location>
</feature>
<feature type="compositionally biased region" description="Basic and acidic residues" evidence="1">
    <location>
        <begin position="995"/>
        <end position="1013"/>
    </location>
</feature>
<dbReference type="RefSeq" id="WP_349230366.1">
    <property type="nucleotide sequence ID" value="NZ_JBBMFJ010000040.1"/>
</dbReference>
<comment type="caution">
    <text evidence="3">The sequence shown here is derived from an EMBL/GenBank/DDBJ whole genome shotgun (WGS) entry which is preliminary data.</text>
</comment>